<dbReference type="Pfam" id="PF19457">
    <property type="entry name" value="DUF5994"/>
    <property type="match status" value="1"/>
</dbReference>
<dbReference type="Proteomes" id="UP000238356">
    <property type="component" value="Unassembled WGS sequence"/>
</dbReference>
<organism evidence="1 2">
    <name type="scientific">Nocardia nova</name>
    <dbReference type="NCBI Taxonomy" id="37330"/>
    <lineage>
        <taxon>Bacteria</taxon>
        <taxon>Bacillati</taxon>
        <taxon>Actinomycetota</taxon>
        <taxon>Actinomycetes</taxon>
        <taxon>Mycobacteriales</taxon>
        <taxon>Nocardiaceae</taxon>
        <taxon>Nocardia</taxon>
    </lineage>
</organism>
<dbReference type="EMBL" id="PSZD01000054">
    <property type="protein sequence ID" value="PPJ18771.1"/>
    <property type="molecule type" value="Genomic_DNA"/>
</dbReference>
<dbReference type="InterPro" id="IPR046036">
    <property type="entry name" value="DUF5994"/>
</dbReference>
<accession>A0A2S5ZUF3</accession>
<gene>
    <name evidence="1" type="ORF">C5F51_36180</name>
</gene>
<protein>
    <submittedName>
        <fullName evidence="1">Uncharacterized protein</fullName>
    </submittedName>
</protein>
<keyword evidence="2" id="KW-1185">Reference proteome</keyword>
<evidence type="ECO:0000313" key="1">
    <source>
        <dbReference type="EMBL" id="PPJ18771.1"/>
    </source>
</evidence>
<sequence>MTPRSTSSHPAPTRRLPLYTPRLRLRPRGDGTGRVDGVWWPRTQDLAAELPGLLTVLRPHLGPVRRVVYDPTGWSPSTRHLQLGSHRIPLDPYRFELFNTMYVRSVHGIVVILQVVLSTTADTVANAALAAVPVAREAGRS</sequence>
<proteinExistence type="predicted"/>
<name>A0A2S5ZUF3_9NOCA</name>
<evidence type="ECO:0000313" key="2">
    <source>
        <dbReference type="Proteomes" id="UP000238356"/>
    </source>
</evidence>
<reference evidence="1 2" key="1">
    <citation type="submission" date="2018-02" db="EMBL/GenBank/DDBJ databases">
        <title>8 Nocardia nova and 1 Nocardia cyriacigeorgica strain used for evolution to TMP-SMX.</title>
        <authorList>
            <person name="Mehta H."/>
            <person name="Weng J."/>
            <person name="Shamoo Y."/>
        </authorList>
    </citation>
    <scope>NUCLEOTIDE SEQUENCE [LARGE SCALE GENOMIC DNA]</scope>
    <source>
        <strain evidence="1 2">BAA2227</strain>
    </source>
</reference>
<comment type="caution">
    <text evidence="1">The sequence shown here is derived from an EMBL/GenBank/DDBJ whole genome shotgun (WGS) entry which is preliminary data.</text>
</comment>
<dbReference type="AlphaFoldDB" id="A0A2S5ZUF3"/>